<dbReference type="CDD" id="cd07035">
    <property type="entry name" value="TPP_PYR_POX_like"/>
    <property type="match status" value="1"/>
</dbReference>
<keyword evidence="5 6" id="KW-0786">Thiamine pyrophosphate</keyword>
<dbReference type="Pfam" id="PF00205">
    <property type="entry name" value="TPP_enzyme_M"/>
    <property type="match status" value="1"/>
</dbReference>
<dbReference type="SUPFAM" id="SSF52518">
    <property type="entry name" value="Thiamin diphosphate-binding fold (THDP-binding)"/>
    <property type="match status" value="2"/>
</dbReference>
<dbReference type="GO" id="GO:0000287">
    <property type="term" value="F:magnesium ion binding"/>
    <property type="evidence" value="ECO:0007669"/>
    <property type="project" value="InterPro"/>
</dbReference>
<evidence type="ECO:0000256" key="3">
    <source>
        <dbReference type="ARBA" id="ARBA00007812"/>
    </source>
</evidence>
<sequence length="589" mass="63667">MTSSKETATGGQIIAKMLKAEGVDKFFGIVDGTYLQLFAHCVEEGMQMITPRHEAVAAHMAGAYARMSGKLGVCIASNGPGVANMLAGVAVENVEGNRVLLITSSRRTGIAYPDRGGAYQCFDHVGVIRAMAKWSATCAYAERIPELLRTALRQCYQGRPGVVHLDVPENLINGPCPTVPIQQPSQYRNTRPLAPLPELVDRAADLLAKAKLPMIHAGSGIIHAGAFAALRETAELLHAPVTTSWAGRGVLDERHELAWPMVHIEANTALRNRADVCLCLGSDLGETDWWGKAPYWAKTADQIFIQVDIDESRLARNRPNDVAIVADAGLFLQLLTDALRTRSGAMDLAARQTRVVELADQLAKDRAALDQMLEVPAEPMISCHVPHICRQTFADDAVVVFDGGNTAVWGNFYTALLTPNTQLSTPHMGHLGAGVGQALGAAAARPDKQVYCLIGDGAMGFNMQEIETAVRCNYKVIFLVLVDKAWGMVKINQMFALEPVKEMFQTALGEDRKGTINTDLGEIAWDRLAESMGAFGARADSPESLRDALTRALAAGKCAVIHCDVNAEAHMMAPGLMHFKAMHQEPEGE</sequence>
<dbReference type="RefSeq" id="WP_246913023.1">
    <property type="nucleotide sequence ID" value="NZ_JALJRB010000024.1"/>
</dbReference>
<dbReference type="InterPro" id="IPR045229">
    <property type="entry name" value="TPP_enz"/>
</dbReference>
<organism evidence="10 11">
    <name type="scientific">Desulfatitalea alkaliphila</name>
    <dbReference type="NCBI Taxonomy" id="2929485"/>
    <lineage>
        <taxon>Bacteria</taxon>
        <taxon>Pseudomonadati</taxon>
        <taxon>Thermodesulfobacteriota</taxon>
        <taxon>Desulfobacteria</taxon>
        <taxon>Desulfobacterales</taxon>
        <taxon>Desulfosarcinaceae</taxon>
        <taxon>Desulfatitalea</taxon>
    </lineage>
</organism>
<keyword evidence="11" id="KW-1185">Reference proteome</keyword>
<dbReference type="InterPro" id="IPR012001">
    <property type="entry name" value="Thiamin_PyroP_enz_TPP-bd_dom"/>
</dbReference>
<feature type="domain" description="Thiamine pyrophosphate enzyme central" evidence="7">
    <location>
        <begin position="200"/>
        <end position="335"/>
    </location>
</feature>
<dbReference type="Gene3D" id="3.40.50.970">
    <property type="match status" value="2"/>
</dbReference>
<evidence type="ECO:0000259" key="8">
    <source>
        <dbReference type="Pfam" id="PF02775"/>
    </source>
</evidence>
<dbReference type="GO" id="GO:0003984">
    <property type="term" value="F:acetolactate synthase activity"/>
    <property type="evidence" value="ECO:0007669"/>
    <property type="project" value="TreeGrafter"/>
</dbReference>
<dbReference type="Gene3D" id="3.40.50.1220">
    <property type="entry name" value="TPP-binding domain"/>
    <property type="match status" value="1"/>
</dbReference>
<comment type="cofactor">
    <cofactor evidence="1">
        <name>Mg(2+)</name>
        <dbReference type="ChEBI" id="CHEBI:18420"/>
    </cofactor>
</comment>
<accession>A0AA41R3K2</accession>
<dbReference type="InterPro" id="IPR029035">
    <property type="entry name" value="DHS-like_NAD/FAD-binding_dom"/>
</dbReference>
<dbReference type="InterPro" id="IPR011766">
    <property type="entry name" value="TPP_enzyme_TPP-bd"/>
</dbReference>
<dbReference type="GO" id="GO:0030976">
    <property type="term" value="F:thiamine pyrophosphate binding"/>
    <property type="evidence" value="ECO:0007669"/>
    <property type="project" value="InterPro"/>
</dbReference>
<feature type="domain" description="Thiamine pyrophosphate enzyme N-terminal TPP-binding" evidence="9">
    <location>
        <begin position="9"/>
        <end position="124"/>
    </location>
</feature>
<comment type="caution">
    <text evidence="10">The sequence shown here is derived from an EMBL/GenBank/DDBJ whole genome shotgun (WGS) entry which is preliminary data.</text>
</comment>
<comment type="similarity">
    <text evidence="3 6">Belongs to the TPP enzyme family.</text>
</comment>
<dbReference type="GO" id="GO:0050660">
    <property type="term" value="F:flavin adenine dinucleotide binding"/>
    <property type="evidence" value="ECO:0007669"/>
    <property type="project" value="TreeGrafter"/>
</dbReference>
<comment type="cofactor">
    <cofactor evidence="2">
        <name>thiamine diphosphate</name>
        <dbReference type="ChEBI" id="CHEBI:58937"/>
    </cofactor>
</comment>
<evidence type="ECO:0000256" key="2">
    <source>
        <dbReference type="ARBA" id="ARBA00001964"/>
    </source>
</evidence>
<protein>
    <submittedName>
        <fullName evidence="10">Thiamine pyrophosphate-binding protein</fullName>
    </submittedName>
</protein>
<dbReference type="InterPro" id="IPR000399">
    <property type="entry name" value="TPP-bd_CS"/>
</dbReference>
<proteinExistence type="inferred from homology"/>
<evidence type="ECO:0000256" key="1">
    <source>
        <dbReference type="ARBA" id="ARBA00001946"/>
    </source>
</evidence>
<evidence type="ECO:0000256" key="4">
    <source>
        <dbReference type="ARBA" id="ARBA00022723"/>
    </source>
</evidence>
<reference evidence="10" key="1">
    <citation type="submission" date="2022-04" db="EMBL/GenBank/DDBJ databases">
        <title>Desulfatitalea alkaliphila sp. nov., a novel anaerobic sulfate-reducing bacterium isolated from terrestrial mud volcano, Taman Peninsula, Russia.</title>
        <authorList>
            <person name="Khomyakova M.A."/>
            <person name="Merkel A.Y."/>
            <person name="Slobodkin A.I."/>
        </authorList>
    </citation>
    <scope>NUCLEOTIDE SEQUENCE</scope>
    <source>
        <strain evidence="10">M08but</strain>
    </source>
</reference>
<gene>
    <name evidence="10" type="ORF">MRX98_17350</name>
</gene>
<dbReference type="GO" id="GO:0005948">
    <property type="term" value="C:acetolactate synthase complex"/>
    <property type="evidence" value="ECO:0007669"/>
    <property type="project" value="TreeGrafter"/>
</dbReference>
<evidence type="ECO:0000313" key="10">
    <source>
        <dbReference type="EMBL" id="MCJ8502354.1"/>
    </source>
</evidence>
<dbReference type="Proteomes" id="UP001165427">
    <property type="component" value="Unassembled WGS sequence"/>
</dbReference>
<feature type="domain" description="Thiamine pyrophosphate enzyme TPP-binding" evidence="8">
    <location>
        <begin position="402"/>
        <end position="563"/>
    </location>
</feature>
<dbReference type="Pfam" id="PF02775">
    <property type="entry name" value="TPP_enzyme_C"/>
    <property type="match status" value="1"/>
</dbReference>
<dbReference type="PROSITE" id="PS00187">
    <property type="entry name" value="TPP_ENZYMES"/>
    <property type="match status" value="1"/>
</dbReference>
<dbReference type="SUPFAM" id="SSF52467">
    <property type="entry name" value="DHS-like NAD/FAD-binding domain"/>
    <property type="match status" value="1"/>
</dbReference>
<dbReference type="GO" id="GO:0009099">
    <property type="term" value="P:L-valine biosynthetic process"/>
    <property type="evidence" value="ECO:0007669"/>
    <property type="project" value="TreeGrafter"/>
</dbReference>
<name>A0AA41R3K2_9BACT</name>
<keyword evidence="4" id="KW-0479">Metal-binding</keyword>
<evidence type="ECO:0000259" key="7">
    <source>
        <dbReference type="Pfam" id="PF00205"/>
    </source>
</evidence>
<dbReference type="Pfam" id="PF02776">
    <property type="entry name" value="TPP_enzyme_N"/>
    <property type="match status" value="1"/>
</dbReference>
<dbReference type="PANTHER" id="PTHR18968">
    <property type="entry name" value="THIAMINE PYROPHOSPHATE ENZYMES"/>
    <property type="match status" value="1"/>
</dbReference>
<evidence type="ECO:0000259" key="9">
    <source>
        <dbReference type="Pfam" id="PF02776"/>
    </source>
</evidence>
<evidence type="ECO:0000313" key="11">
    <source>
        <dbReference type="Proteomes" id="UP001165427"/>
    </source>
</evidence>
<dbReference type="EMBL" id="JALJRB010000024">
    <property type="protein sequence ID" value="MCJ8502354.1"/>
    <property type="molecule type" value="Genomic_DNA"/>
</dbReference>
<dbReference type="PANTHER" id="PTHR18968:SF166">
    <property type="entry name" value="2-HYDROXYACYL-COA LYASE 2"/>
    <property type="match status" value="1"/>
</dbReference>
<dbReference type="InterPro" id="IPR029061">
    <property type="entry name" value="THDP-binding"/>
</dbReference>
<dbReference type="InterPro" id="IPR012000">
    <property type="entry name" value="Thiamin_PyroP_enz_cen_dom"/>
</dbReference>
<evidence type="ECO:0000256" key="6">
    <source>
        <dbReference type="RuleBase" id="RU362132"/>
    </source>
</evidence>
<evidence type="ECO:0000256" key="5">
    <source>
        <dbReference type="ARBA" id="ARBA00023052"/>
    </source>
</evidence>
<dbReference type="GO" id="GO:0009097">
    <property type="term" value="P:isoleucine biosynthetic process"/>
    <property type="evidence" value="ECO:0007669"/>
    <property type="project" value="TreeGrafter"/>
</dbReference>
<dbReference type="AlphaFoldDB" id="A0AA41R3K2"/>